<evidence type="ECO:0008006" key="4">
    <source>
        <dbReference type="Google" id="ProtNLM"/>
    </source>
</evidence>
<feature type="region of interest" description="Disordered" evidence="1">
    <location>
        <begin position="238"/>
        <end position="270"/>
    </location>
</feature>
<evidence type="ECO:0000256" key="1">
    <source>
        <dbReference type="SAM" id="MobiDB-lite"/>
    </source>
</evidence>
<feature type="region of interest" description="Disordered" evidence="1">
    <location>
        <begin position="127"/>
        <end position="171"/>
    </location>
</feature>
<reference evidence="2" key="1">
    <citation type="journal article" date="2020" name="Fungal Divers.">
        <title>Resolving the Mortierellaceae phylogeny through synthesis of multi-gene phylogenetics and phylogenomics.</title>
        <authorList>
            <person name="Vandepol N."/>
            <person name="Liber J."/>
            <person name="Desiro A."/>
            <person name="Na H."/>
            <person name="Kennedy M."/>
            <person name="Barry K."/>
            <person name="Grigoriev I.V."/>
            <person name="Miller A.N."/>
            <person name="O'Donnell K."/>
            <person name="Stajich J.E."/>
            <person name="Bonito G."/>
        </authorList>
    </citation>
    <scope>NUCLEOTIDE SEQUENCE</scope>
    <source>
        <strain evidence="2">NRRL 28262</strain>
    </source>
</reference>
<gene>
    <name evidence="2" type="ORF">BGZ95_004540</name>
</gene>
<dbReference type="InterPro" id="IPR036047">
    <property type="entry name" value="F-box-like_dom_sf"/>
</dbReference>
<organism evidence="2 3">
    <name type="scientific">Linnemannia exigua</name>
    <dbReference type="NCBI Taxonomy" id="604196"/>
    <lineage>
        <taxon>Eukaryota</taxon>
        <taxon>Fungi</taxon>
        <taxon>Fungi incertae sedis</taxon>
        <taxon>Mucoromycota</taxon>
        <taxon>Mortierellomycotina</taxon>
        <taxon>Mortierellomycetes</taxon>
        <taxon>Mortierellales</taxon>
        <taxon>Mortierellaceae</taxon>
        <taxon>Linnemannia</taxon>
    </lineage>
</organism>
<feature type="compositionally biased region" description="Low complexity" evidence="1">
    <location>
        <begin position="238"/>
        <end position="264"/>
    </location>
</feature>
<dbReference type="Proteomes" id="UP001194580">
    <property type="component" value="Unassembled WGS sequence"/>
</dbReference>
<evidence type="ECO:0000313" key="3">
    <source>
        <dbReference type="Proteomes" id="UP001194580"/>
    </source>
</evidence>
<name>A0AAD4H317_9FUNG</name>
<feature type="non-terminal residue" evidence="2">
    <location>
        <position position="270"/>
    </location>
</feature>
<accession>A0AAD4H317</accession>
<dbReference type="EMBL" id="JAAAIL010002143">
    <property type="protein sequence ID" value="KAG0260007.1"/>
    <property type="molecule type" value="Genomic_DNA"/>
</dbReference>
<proteinExistence type="predicted"/>
<protein>
    <recommendedName>
        <fullName evidence="4">F-box domain-containing protein</fullName>
    </recommendedName>
</protein>
<sequence length="270" mass="29504">MSQSIPFFEVLSIPELIDAIQVFLTPHDLAQCTVVSKTFQALFTPVLWKTITIKTHRQHLAFTTVPEVQDALVRHATHIRAIYLRTCKSLEPFFQVDPTHLKLLHTLAFPWSAESYHALLPLASASSSPSSDHPQDLDDHPVTPASSVYAPQAHHPPLSQEDQQGILPMPKISPSGALDKVVSQKDWLRAKGMFPGQELIVQNQFQYLQELKKRQRYFSEFRQRALNTAAAAATVTNLSGSSSSSSSSSAAAGSTTANSTATASPFGATS</sequence>
<dbReference type="SUPFAM" id="SSF81383">
    <property type="entry name" value="F-box domain"/>
    <property type="match status" value="1"/>
</dbReference>
<dbReference type="AlphaFoldDB" id="A0AAD4H317"/>
<evidence type="ECO:0000313" key="2">
    <source>
        <dbReference type="EMBL" id="KAG0260007.1"/>
    </source>
</evidence>
<keyword evidence="3" id="KW-1185">Reference proteome</keyword>
<comment type="caution">
    <text evidence="2">The sequence shown here is derived from an EMBL/GenBank/DDBJ whole genome shotgun (WGS) entry which is preliminary data.</text>
</comment>